<protein>
    <recommendedName>
        <fullName evidence="3">F-box domain-containing protein</fullName>
    </recommendedName>
</protein>
<organism evidence="1 2">
    <name type="scientific">Steccherinum ochraceum</name>
    <dbReference type="NCBI Taxonomy" id="92696"/>
    <lineage>
        <taxon>Eukaryota</taxon>
        <taxon>Fungi</taxon>
        <taxon>Dikarya</taxon>
        <taxon>Basidiomycota</taxon>
        <taxon>Agaricomycotina</taxon>
        <taxon>Agaricomycetes</taxon>
        <taxon>Polyporales</taxon>
        <taxon>Steccherinaceae</taxon>
        <taxon>Steccherinum</taxon>
    </lineage>
</organism>
<name>A0A4R0REB1_9APHY</name>
<evidence type="ECO:0008006" key="3">
    <source>
        <dbReference type="Google" id="ProtNLM"/>
    </source>
</evidence>
<sequence>MTSPQTDHLTIPTELVHQIVSDVFSLKKRDYMNTCALLCKQWHEVTLKYTVRRVGFVLYDEDDLNFFRRVIELRPWLAPFVREAVFKFEREADDERWKNSAHLVLVLHALPALAPQLQALIFDGAHCRYHWSCNSVVPHLRALTSLTSLKFQSCSLRLTDLKMFLRTFPNLRHFDVSATVLTGDSKVPVTLDEMPTLSSLRLILKDPSSMQTVPTVPFKIFQFVTGSLAVKGVSCLSLHAHLDQNGGIMDGVVGHIISKLGPSMKYFRWLGAAPDDWPIKLEFTFRRSGIDFSSNTQLRTVVIAGLNEAYDTVGGTHLARALNSIRPGLLRRLMLWLPTLNEPKQNEVLPSYATLLSQPRFQSLVKVYFIRAGYQSDPPLQRRNETVQQIFAEVVSRGVEVRVVEQHDAQEVGDQWELETVAEDN</sequence>
<evidence type="ECO:0000313" key="2">
    <source>
        <dbReference type="Proteomes" id="UP000292702"/>
    </source>
</evidence>
<gene>
    <name evidence="1" type="ORF">EIP91_003301</name>
</gene>
<keyword evidence="2" id="KW-1185">Reference proteome</keyword>
<dbReference type="SUPFAM" id="SSF52047">
    <property type="entry name" value="RNI-like"/>
    <property type="match status" value="1"/>
</dbReference>
<dbReference type="EMBL" id="RWJN01000201">
    <property type="protein sequence ID" value="TCD65063.1"/>
    <property type="molecule type" value="Genomic_DNA"/>
</dbReference>
<dbReference type="AlphaFoldDB" id="A0A4R0REB1"/>
<dbReference type="Proteomes" id="UP000292702">
    <property type="component" value="Unassembled WGS sequence"/>
</dbReference>
<evidence type="ECO:0000313" key="1">
    <source>
        <dbReference type="EMBL" id="TCD65063.1"/>
    </source>
</evidence>
<dbReference type="InterPro" id="IPR032675">
    <property type="entry name" value="LRR_dom_sf"/>
</dbReference>
<reference evidence="1 2" key="1">
    <citation type="submission" date="2018-11" db="EMBL/GenBank/DDBJ databases">
        <title>Genome assembly of Steccherinum ochraceum LE-BIN_3174, the white-rot fungus of the Steccherinaceae family (The Residual Polyporoid clade, Polyporales, Basidiomycota).</title>
        <authorList>
            <person name="Fedorova T.V."/>
            <person name="Glazunova O.A."/>
            <person name="Landesman E.O."/>
            <person name="Moiseenko K.V."/>
            <person name="Psurtseva N.V."/>
            <person name="Savinova O.S."/>
            <person name="Shakhova N.V."/>
            <person name="Tyazhelova T.V."/>
            <person name="Vasina D.V."/>
        </authorList>
    </citation>
    <scope>NUCLEOTIDE SEQUENCE [LARGE SCALE GENOMIC DNA]</scope>
    <source>
        <strain evidence="1 2">LE-BIN_3174</strain>
    </source>
</reference>
<proteinExistence type="predicted"/>
<comment type="caution">
    <text evidence="1">The sequence shown here is derived from an EMBL/GenBank/DDBJ whole genome shotgun (WGS) entry which is preliminary data.</text>
</comment>
<dbReference type="Gene3D" id="3.80.10.10">
    <property type="entry name" value="Ribonuclease Inhibitor"/>
    <property type="match status" value="1"/>
</dbReference>
<accession>A0A4R0REB1</accession>